<dbReference type="Gene3D" id="3.90.1720.10">
    <property type="entry name" value="endopeptidase domain like (from Nostoc punctiforme)"/>
    <property type="match status" value="1"/>
</dbReference>
<dbReference type="GO" id="GO:0001897">
    <property type="term" value="P:symbiont-mediated cytolysis of host cell"/>
    <property type="evidence" value="ECO:0007669"/>
    <property type="project" value="UniProtKB-ARBA"/>
</dbReference>
<accession>A0A8S5TKR9</accession>
<evidence type="ECO:0000313" key="1">
    <source>
        <dbReference type="EMBL" id="DAF63902.1"/>
    </source>
</evidence>
<name>A0A8S5TKR9_9CAUD</name>
<proteinExistence type="predicted"/>
<reference evidence="1" key="1">
    <citation type="journal article" date="2021" name="Proc. Natl. Acad. Sci. U.S.A.">
        <title>A Catalog of Tens of Thousands of Viruses from Human Metagenomes Reveals Hidden Associations with Chronic Diseases.</title>
        <authorList>
            <person name="Tisza M.J."/>
            <person name="Buck C.B."/>
        </authorList>
    </citation>
    <scope>NUCLEOTIDE SEQUENCE</scope>
    <source>
        <strain evidence="1">Ctgn638</strain>
    </source>
</reference>
<organism evidence="1">
    <name type="scientific">Siphoviridae sp. ctgn638</name>
    <dbReference type="NCBI Taxonomy" id="2827913"/>
    <lineage>
        <taxon>Viruses</taxon>
        <taxon>Duplodnaviria</taxon>
        <taxon>Heunggongvirae</taxon>
        <taxon>Uroviricota</taxon>
        <taxon>Caudoviricetes</taxon>
    </lineage>
</organism>
<protein>
    <submittedName>
        <fullName evidence="1">Permuted papain-like amidase enzyme, YaeF/YiiX, C92 family</fullName>
    </submittedName>
</protein>
<dbReference type="EMBL" id="BK032845">
    <property type="protein sequence ID" value="DAF63902.1"/>
    <property type="molecule type" value="Genomic_DNA"/>
</dbReference>
<dbReference type="SUPFAM" id="SSF54001">
    <property type="entry name" value="Cysteine proteinases"/>
    <property type="match status" value="1"/>
</dbReference>
<dbReference type="InterPro" id="IPR038765">
    <property type="entry name" value="Papain-like_cys_pep_sf"/>
</dbReference>
<sequence length="183" mass="21413">MIDFEILNKKKTYIGLEYGTSFIAKQIRKFSKCYAPNSKEIPTHVLVLRYRYGSWWVYESHAKGNTDLGVPKGVRRYKVSIWRELEKDTEKNFKVFEQNVNRKKLEEYIGLPYGMGDIKSLLHASICKNNGQQKDCKGLICSEYVAHCYTKICKYYKLPEHCITPAHFQNYFDEMGIKEVGAE</sequence>